<organism evidence="2 3">
    <name type="scientific">Flavobacterium jumunjinense</name>
    <dbReference type="NCBI Taxonomy" id="998845"/>
    <lineage>
        <taxon>Bacteria</taxon>
        <taxon>Pseudomonadati</taxon>
        <taxon>Bacteroidota</taxon>
        <taxon>Flavobacteriia</taxon>
        <taxon>Flavobacteriales</taxon>
        <taxon>Flavobacteriaceae</taxon>
        <taxon>Flavobacterium</taxon>
    </lineage>
</organism>
<proteinExistence type="predicted"/>
<comment type="caution">
    <text evidence="2">The sequence shown here is derived from an EMBL/GenBank/DDBJ whole genome shotgun (WGS) entry which is preliminary data.</text>
</comment>
<dbReference type="RefSeq" id="WP_236453098.1">
    <property type="nucleotide sequence ID" value="NZ_CBCSGE010000026.1"/>
</dbReference>
<keyword evidence="3" id="KW-1185">Reference proteome</keyword>
<protein>
    <recommendedName>
        <fullName evidence="4">Bacteriocin</fullName>
    </recommendedName>
</protein>
<feature type="region of interest" description="Disordered" evidence="1">
    <location>
        <begin position="1"/>
        <end position="50"/>
    </location>
</feature>
<name>A0ABV5GQ52_9FLAO</name>
<evidence type="ECO:0000313" key="3">
    <source>
        <dbReference type="Proteomes" id="UP001589607"/>
    </source>
</evidence>
<sequence>MKHFKSFQSEKNELTGKQLRAINGGDEATTTTDQEEDIDRGGGRPKTNKG</sequence>
<gene>
    <name evidence="2" type="ORF">ACFFVF_13250</name>
</gene>
<evidence type="ECO:0008006" key="4">
    <source>
        <dbReference type="Google" id="ProtNLM"/>
    </source>
</evidence>
<evidence type="ECO:0000256" key="1">
    <source>
        <dbReference type="SAM" id="MobiDB-lite"/>
    </source>
</evidence>
<accession>A0ABV5GQ52</accession>
<reference evidence="2 3" key="1">
    <citation type="submission" date="2024-09" db="EMBL/GenBank/DDBJ databases">
        <authorList>
            <person name="Sun Q."/>
            <person name="Mori K."/>
        </authorList>
    </citation>
    <scope>NUCLEOTIDE SEQUENCE [LARGE SCALE GENOMIC DNA]</scope>
    <source>
        <strain evidence="2 3">CECT 7955</strain>
    </source>
</reference>
<evidence type="ECO:0000313" key="2">
    <source>
        <dbReference type="EMBL" id="MFB9097488.1"/>
    </source>
</evidence>
<dbReference type="Proteomes" id="UP001589607">
    <property type="component" value="Unassembled WGS sequence"/>
</dbReference>
<dbReference type="EMBL" id="JBHMEY010000054">
    <property type="protein sequence ID" value="MFB9097488.1"/>
    <property type="molecule type" value="Genomic_DNA"/>
</dbReference>